<organism evidence="2 3">
    <name type="scientific">Daphnia magna</name>
    <dbReference type="NCBI Taxonomy" id="35525"/>
    <lineage>
        <taxon>Eukaryota</taxon>
        <taxon>Metazoa</taxon>
        <taxon>Ecdysozoa</taxon>
        <taxon>Arthropoda</taxon>
        <taxon>Crustacea</taxon>
        <taxon>Branchiopoda</taxon>
        <taxon>Diplostraca</taxon>
        <taxon>Cladocera</taxon>
        <taxon>Anomopoda</taxon>
        <taxon>Daphniidae</taxon>
        <taxon>Daphnia</taxon>
    </lineage>
</organism>
<sequence>MPALRRNVPSLSRRSGRLPDGHEDVLDLPPLCRRTRSSTSNLTVRPITGPKVKKNKSQRTICPLINVEKIVLLNFLLVPHLDRSIKS</sequence>
<feature type="region of interest" description="Disordered" evidence="1">
    <location>
        <begin position="1"/>
        <end position="28"/>
    </location>
</feature>
<evidence type="ECO:0000256" key="1">
    <source>
        <dbReference type="SAM" id="MobiDB-lite"/>
    </source>
</evidence>
<dbReference type="EMBL" id="LRGB01000944">
    <property type="protein sequence ID" value="KZS14488.1"/>
    <property type="molecule type" value="Genomic_DNA"/>
</dbReference>
<keyword evidence="3" id="KW-1185">Reference proteome</keyword>
<dbReference type="Proteomes" id="UP000076858">
    <property type="component" value="Unassembled WGS sequence"/>
</dbReference>
<reference evidence="2 3" key="1">
    <citation type="submission" date="2016-03" db="EMBL/GenBank/DDBJ databases">
        <title>EvidentialGene: Evidence-directed Construction of Genes on Genomes.</title>
        <authorList>
            <person name="Gilbert D.G."/>
            <person name="Choi J.-H."/>
            <person name="Mockaitis K."/>
            <person name="Colbourne J."/>
            <person name="Pfrender M."/>
        </authorList>
    </citation>
    <scope>NUCLEOTIDE SEQUENCE [LARGE SCALE GENOMIC DNA]</scope>
    <source>
        <strain evidence="2 3">Xinb3</strain>
        <tissue evidence="2">Complete organism</tissue>
    </source>
</reference>
<comment type="caution">
    <text evidence="2">The sequence shown here is derived from an EMBL/GenBank/DDBJ whole genome shotgun (WGS) entry which is preliminary data.</text>
</comment>
<protein>
    <submittedName>
        <fullName evidence="2">Uncharacterized protein</fullName>
    </submittedName>
</protein>
<name>A0A164XR61_9CRUS</name>
<gene>
    <name evidence="2" type="ORF">APZ42_019836</name>
</gene>
<proteinExistence type="predicted"/>
<accession>A0A164XR61</accession>
<evidence type="ECO:0000313" key="3">
    <source>
        <dbReference type="Proteomes" id="UP000076858"/>
    </source>
</evidence>
<dbReference type="AlphaFoldDB" id="A0A164XR61"/>
<evidence type="ECO:0000313" key="2">
    <source>
        <dbReference type="EMBL" id="KZS14488.1"/>
    </source>
</evidence>